<feature type="transmembrane region" description="Helical" evidence="1">
    <location>
        <begin position="45"/>
        <end position="67"/>
    </location>
</feature>
<feature type="transmembrane region" description="Helical" evidence="1">
    <location>
        <begin position="143"/>
        <end position="165"/>
    </location>
</feature>
<evidence type="ECO:0000313" key="2">
    <source>
        <dbReference type="EMBL" id="PWB02488.1"/>
    </source>
</evidence>
<keyword evidence="1" id="KW-1133">Transmembrane helix</keyword>
<keyword evidence="1" id="KW-0812">Transmembrane</keyword>
<evidence type="ECO:0000313" key="3">
    <source>
        <dbReference type="Proteomes" id="UP000244905"/>
    </source>
</evidence>
<dbReference type="EMBL" id="PUEC01000012">
    <property type="protein sequence ID" value="PWB02488.1"/>
    <property type="molecule type" value="Genomic_DNA"/>
</dbReference>
<sequence>MSCNLIQSICLKTLGYSVVIMLIIAVAYVRGFVSIFYSDDVINLHIPYLTILILGPVASVLCGIAILKGDTAEVCRMCIIRHGNASERGFLGQIFRQESQFQVRLLLILSVAVSVLSWSYYSLFYVNVNINGTDAFIYNWVPVIFYSLSIVYLGLRYFSLWGYYYNHLEMNPRGSEPGSTVRYIILTGDNVFLTRSDGYYDVPDNNRFDTPAVLRLPYAKEISRERAKEVFGDISNISEDNYSMRFMYKSTDVSGLNNIYHFICCLENREVISSSRYEGKWYSLSQLQRLLYNRDLTPMLATEIHRLYTITMAWKTYDSDGRRLYKIKNYRPNFRLNGICDWDVDFNNSRWLEVARLNEDKPFYRFRKLFQRRQNTSEGYKA</sequence>
<keyword evidence="1" id="KW-0472">Membrane</keyword>
<organism evidence="2 3">
    <name type="scientific">Duncaniella muris</name>
    <dbReference type="NCBI Taxonomy" id="2094150"/>
    <lineage>
        <taxon>Bacteria</taxon>
        <taxon>Pseudomonadati</taxon>
        <taxon>Bacteroidota</taxon>
        <taxon>Bacteroidia</taxon>
        <taxon>Bacteroidales</taxon>
        <taxon>Muribaculaceae</taxon>
        <taxon>Duncaniella</taxon>
    </lineage>
</organism>
<gene>
    <name evidence="2" type="ORF">C5O23_06515</name>
</gene>
<keyword evidence="3" id="KW-1185">Reference proteome</keyword>
<comment type="caution">
    <text evidence="2">The sequence shown here is derived from an EMBL/GenBank/DDBJ whole genome shotgun (WGS) entry which is preliminary data.</text>
</comment>
<feature type="transmembrane region" description="Helical" evidence="1">
    <location>
        <begin position="105"/>
        <end position="123"/>
    </location>
</feature>
<accession>A0A2V1IPX0</accession>
<evidence type="ECO:0000256" key="1">
    <source>
        <dbReference type="SAM" id="Phobius"/>
    </source>
</evidence>
<reference evidence="3" key="1">
    <citation type="submission" date="2018-02" db="EMBL/GenBank/DDBJ databases">
        <authorList>
            <person name="Clavel T."/>
            <person name="Strowig T."/>
        </authorList>
    </citation>
    <scope>NUCLEOTIDE SEQUENCE [LARGE SCALE GENOMIC DNA]</scope>
    <source>
        <strain evidence="3">DSM 103720</strain>
    </source>
</reference>
<feature type="transmembrane region" description="Helical" evidence="1">
    <location>
        <begin position="14"/>
        <end position="33"/>
    </location>
</feature>
<protein>
    <submittedName>
        <fullName evidence="2">Uncharacterized protein</fullName>
    </submittedName>
</protein>
<dbReference type="AlphaFoldDB" id="A0A2V1IPX0"/>
<name>A0A2V1IPX0_9BACT</name>
<dbReference type="Proteomes" id="UP000244905">
    <property type="component" value="Unassembled WGS sequence"/>
</dbReference>
<proteinExistence type="predicted"/>